<keyword evidence="4" id="KW-1185">Reference proteome</keyword>
<protein>
    <submittedName>
        <fullName evidence="3">Elongation factor TU GTP binding domain-containing protein</fullName>
    </submittedName>
</protein>
<dbReference type="EMBL" id="JROU02000186">
    <property type="protein sequence ID" value="OEH80138.1"/>
    <property type="molecule type" value="Genomic_DNA"/>
</dbReference>
<dbReference type="Gene3D" id="3.40.50.300">
    <property type="entry name" value="P-loop containing nucleotide triphosphate hydrolases"/>
    <property type="match status" value="1"/>
</dbReference>
<organism evidence="3 4">
    <name type="scientific">Cyclospora cayetanensis</name>
    <dbReference type="NCBI Taxonomy" id="88456"/>
    <lineage>
        <taxon>Eukaryota</taxon>
        <taxon>Sar</taxon>
        <taxon>Alveolata</taxon>
        <taxon>Apicomplexa</taxon>
        <taxon>Conoidasida</taxon>
        <taxon>Coccidia</taxon>
        <taxon>Eucoccidiorida</taxon>
        <taxon>Eimeriorina</taxon>
        <taxon>Eimeriidae</taxon>
        <taxon>Cyclospora</taxon>
    </lineage>
</organism>
<dbReference type="GO" id="GO:0005829">
    <property type="term" value="C:cytosol"/>
    <property type="evidence" value="ECO:0007669"/>
    <property type="project" value="TreeGrafter"/>
</dbReference>
<dbReference type="GO" id="GO:0005525">
    <property type="term" value="F:GTP binding"/>
    <property type="evidence" value="ECO:0007669"/>
    <property type="project" value="InterPro"/>
</dbReference>
<evidence type="ECO:0000256" key="1">
    <source>
        <dbReference type="SAM" id="MobiDB-lite"/>
    </source>
</evidence>
<dbReference type="GO" id="GO:1990904">
    <property type="term" value="C:ribonucleoprotein complex"/>
    <property type="evidence" value="ECO:0007669"/>
    <property type="project" value="TreeGrafter"/>
</dbReference>
<evidence type="ECO:0000259" key="2">
    <source>
        <dbReference type="PROSITE" id="PS51722"/>
    </source>
</evidence>
<accession>A0A1D3D9L6</accession>
<dbReference type="GO" id="GO:0043022">
    <property type="term" value="F:ribosome binding"/>
    <property type="evidence" value="ECO:0007669"/>
    <property type="project" value="TreeGrafter"/>
</dbReference>
<dbReference type="PROSITE" id="PS51722">
    <property type="entry name" value="G_TR_2"/>
    <property type="match status" value="1"/>
</dbReference>
<name>A0A1D3D9L6_9EIME</name>
<feature type="region of interest" description="Disordered" evidence="1">
    <location>
        <begin position="81"/>
        <end position="120"/>
    </location>
</feature>
<evidence type="ECO:0000313" key="3">
    <source>
        <dbReference type="EMBL" id="OEH80138.1"/>
    </source>
</evidence>
<dbReference type="InParanoid" id="A0A1D3D9L6"/>
<dbReference type="InterPro" id="IPR000795">
    <property type="entry name" value="T_Tr_GTP-bd_dom"/>
</dbReference>
<dbReference type="VEuPathDB" id="ToxoDB:cyc_05910"/>
<dbReference type="SUPFAM" id="SSF52540">
    <property type="entry name" value="P-loop containing nucleoside triphosphate hydrolases"/>
    <property type="match status" value="1"/>
</dbReference>
<dbReference type="PANTHER" id="PTHR42908:SF3">
    <property type="entry name" value="ELONGATION FACTOR-LIKE GTPASE 1"/>
    <property type="match status" value="1"/>
</dbReference>
<dbReference type="InterPro" id="IPR027417">
    <property type="entry name" value="P-loop_NTPase"/>
</dbReference>
<sequence length="288" mass="30216">MEPKKGLPAATFVRNVCILAHVDHGKTSLSDRLLAVNGFISEASAAKLRFLDSREDEQARQITIKASVVSLLYRRTTDAQEASLPPAAHSHPDGNASDSPLHAGEDFGGPPSGFPPSSSPESVPYMVNIIDCPGHVDFASEVSAGVRLCDGCLLLVDAVEGVCPQTIASLQCALQEGLLPVLVLTKIDRLISTLQLSPGEAVHRAQAIIEQMNAHLHQQICSEAIAAEGKAGGPPSAKGRLAEHSTRLDAASGEPLGPLGDSKGEFIYFDGDVAGKLEFCPSRGQEAG</sequence>
<proteinExistence type="predicted"/>
<dbReference type="GO" id="GO:0042256">
    <property type="term" value="P:cytosolic ribosome assembly"/>
    <property type="evidence" value="ECO:0007669"/>
    <property type="project" value="TreeGrafter"/>
</dbReference>
<dbReference type="PRINTS" id="PR00315">
    <property type="entry name" value="ELONGATNFCT"/>
</dbReference>
<dbReference type="PANTHER" id="PTHR42908">
    <property type="entry name" value="TRANSLATION ELONGATION FACTOR-RELATED"/>
    <property type="match status" value="1"/>
</dbReference>
<feature type="domain" description="Tr-type G" evidence="2">
    <location>
        <begin position="11"/>
        <end position="288"/>
    </location>
</feature>
<reference evidence="3 4" key="1">
    <citation type="journal article" date="2016" name="BMC Genomics">
        <title>Comparative genomics reveals Cyclospora cayetanensis possesses coccidia-like metabolism and invasion components but unique surface antigens.</title>
        <authorList>
            <person name="Liu S."/>
            <person name="Wang L."/>
            <person name="Zheng H."/>
            <person name="Xu Z."/>
            <person name="Roellig D.M."/>
            <person name="Li N."/>
            <person name="Frace M.A."/>
            <person name="Tang K."/>
            <person name="Arrowood M.J."/>
            <person name="Moss D.M."/>
            <person name="Zhang L."/>
            <person name="Feng Y."/>
            <person name="Xiao L."/>
        </authorList>
    </citation>
    <scope>NUCLEOTIDE SEQUENCE [LARGE SCALE GENOMIC DNA]</scope>
    <source>
        <strain evidence="3 4">CHN_HEN01</strain>
    </source>
</reference>
<dbReference type="AlphaFoldDB" id="A0A1D3D9L6"/>
<evidence type="ECO:0000313" key="4">
    <source>
        <dbReference type="Proteomes" id="UP000095192"/>
    </source>
</evidence>
<keyword evidence="3" id="KW-0648">Protein biosynthesis</keyword>
<dbReference type="GO" id="GO:0003746">
    <property type="term" value="F:translation elongation factor activity"/>
    <property type="evidence" value="ECO:0007669"/>
    <property type="project" value="UniProtKB-KW"/>
</dbReference>
<keyword evidence="3" id="KW-0251">Elongation factor</keyword>
<gene>
    <name evidence="3" type="ORF">cyc_05910</name>
</gene>
<dbReference type="Proteomes" id="UP000095192">
    <property type="component" value="Unassembled WGS sequence"/>
</dbReference>
<feature type="region of interest" description="Disordered" evidence="1">
    <location>
        <begin position="231"/>
        <end position="257"/>
    </location>
</feature>
<comment type="caution">
    <text evidence="3">The sequence shown here is derived from an EMBL/GenBank/DDBJ whole genome shotgun (WGS) entry which is preliminary data.</text>
</comment>
<dbReference type="GO" id="GO:0003924">
    <property type="term" value="F:GTPase activity"/>
    <property type="evidence" value="ECO:0007669"/>
    <property type="project" value="InterPro"/>
</dbReference>
<dbReference type="Pfam" id="PF00009">
    <property type="entry name" value="GTP_EFTU"/>
    <property type="match status" value="1"/>
</dbReference>
<dbReference type="NCBIfam" id="TIGR00231">
    <property type="entry name" value="small_GTP"/>
    <property type="match status" value="1"/>
</dbReference>
<dbReference type="InterPro" id="IPR005225">
    <property type="entry name" value="Small_GTP-bd"/>
</dbReference>
<dbReference type="VEuPathDB" id="ToxoDB:LOC34620923"/>